<dbReference type="EMBL" id="JAFBEB010000016">
    <property type="protein sequence ID" value="MBM7591865.1"/>
    <property type="molecule type" value="Genomic_DNA"/>
</dbReference>
<reference evidence="1" key="1">
    <citation type="submission" date="2021-01" db="EMBL/GenBank/DDBJ databases">
        <title>Genomic Encyclopedia of Type Strains, Phase IV (KMG-IV): sequencing the most valuable type-strain genomes for metagenomic binning, comparative biology and taxonomic classification.</title>
        <authorList>
            <person name="Goeker M."/>
        </authorList>
    </citation>
    <scope>NUCLEOTIDE SEQUENCE</scope>
    <source>
        <strain evidence="1">DSM 25523</strain>
    </source>
</reference>
<organism evidence="1 2">
    <name type="scientific">Brevibacillus fulvus</name>
    <dbReference type="NCBI Taxonomy" id="1125967"/>
    <lineage>
        <taxon>Bacteria</taxon>
        <taxon>Bacillati</taxon>
        <taxon>Bacillota</taxon>
        <taxon>Bacilli</taxon>
        <taxon>Bacillales</taxon>
        <taxon>Paenibacillaceae</taxon>
        <taxon>Brevibacillus</taxon>
    </lineage>
</organism>
<protein>
    <submittedName>
        <fullName evidence="1">Uncharacterized protein</fullName>
    </submittedName>
</protein>
<dbReference type="AlphaFoldDB" id="A0A938Y5Z4"/>
<accession>A0A938Y5Z4</accession>
<proteinExistence type="predicted"/>
<gene>
    <name evidence="1" type="ORF">JOD01_003517</name>
</gene>
<evidence type="ECO:0000313" key="2">
    <source>
        <dbReference type="Proteomes" id="UP000717624"/>
    </source>
</evidence>
<evidence type="ECO:0000313" key="1">
    <source>
        <dbReference type="EMBL" id="MBM7591865.1"/>
    </source>
</evidence>
<comment type="caution">
    <text evidence="1">The sequence shown here is derived from an EMBL/GenBank/DDBJ whole genome shotgun (WGS) entry which is preliminary data.</text>
</comment>
<name>A0A938Y5Z4_9BACL</name>
<keyword evidence="2" id="KW-1185">Reference proteome</keyword>
<dbReference type="Proteomes" id="UP000717624">
    <property type="component" value="Unassembled WGS sequence"/>
</dbReference>
<sequence>MTSEALCGRPFFLLHKDFLNSKSNELPDSEYRSLNMLLLFINSFPRRTGFGTAFKVSTLSR</sequence>